<protein>
    <submittedName>
        <fullName evidence="3">Uncharacterized protein</fullName>
    </submittedName>
</protein>
<evidence type="ECO:0000313" key="3">
    <source>
        <dbReference type="EMBL" id="PKA61592.1"/>
    </source>
</evidence>
<feature type="region of interest" description="Disordered" evidence="1">
    <location>
        <begin position="1"/>
        <end position="23"/>
    </location>
</feature>
<gene>
    <name evidence="3" type="ORF">AXF42_Ash018205</name>
</gene>
<dbReference type="EMBL" id="KZ451928">
    <property type="protein sequence ID" value="PKA61592.1"/>
    <property type="molecule type" value="Genomic_DNA"/>
</dbReference>
<sequence length="117" mass="12090">MSLQQQPISPPPPEAAGGYPTHYASHRGRGSIGPVIGVLAVIAVLGIIAGLVGRLCSGRRVFGLRQYDVEGWIERKCASCIDGRIDHTQPTPAAACSRQPSVVAGDEGSASVASPES</sequence>
<keyword evidence="4" id="KW-1185">Reference proteome</keyword>
<accession>A0A2I0B1C8</accession>
<dbReference type="PANTHER" id="PTHR33429">
    <property type="entry name" value="OS02G0708000 PROTEIN-RELATED"/>
    <property type="match status" value="1"/>
</dbReference>
<proteinExistence type="predicted"/>
<reference evidence="3 4" key="1">
    <citation type="journal article" date="2017" name="Nature">
        <title>The Apostasia genome and the evolution of orchids.</title>
        <authorList>
            <person name="Zhang G.Q."/>
            <person name="Liu K.W."/>
            <person name="Li Z."/>
            <person name="Lohaus R."/>
            <person name="Hsiao Y.Y."/>
            <person name="Niu S.C."/>
            <person name="Wang J.Y."/>
            <person name="Lin Y.C."/>
            <person name="Xu Q."/>
            <person name="Chen L.J."/>
            <person name="Yoshida K."/>
            <person name="Fujiwara S."/>
            <person name="Wang Z.W."/>
            <person name="Zhang Y.Q."/>
            <person name="Mitsuda N."/>
            <person name="Wang M."/>
            <person name="Liu G.H."/>
            <person name="Pecoraro L."/>
            <person name="Huang H.X."/>
            <person name="Xiao X.J."/>
            <person name="Lin M."/>
            <person name="Wu X.Y."/>
            <person name="Wu W.L."/>
            <person name="Chen Y.Y."/>
            <person name="Chang S.B."/>
            <person name="Sakamoto S."/>
            <person name="Ohme-Takagi M."/>
            <person name="Yagi M."/>
            <person name="Zeng S.J."/>
            <person name="Shen C.Y."/>
            <person name="Yeh C.M."/>
            <person name="Luo Y.B."/>
            <person name="Tsai W.C."/>
            <person name="Van de Peer Y."/>
            <person name="Liu Z.J."/>
        </authorList>
    </citation>
    <scope>NUCLEOTIDE SEQUENCE [LARGE SCALE GENOMIC DNA]</scope>
    <source>
        <strain evidence="4">cv. Shenzhen</strain>
        <tissue evidence="3">Stem</tissue>
    </source>
</reference>
<evidence type="ECO:0000256" key="1">
    <source>
        <dbReference type="SAM" id="MobiDB-lite"/>
    </source>
</evidence>
<keyword evidence="2" id="KW-0812">Transmembrane</keyword>
<evidence type="ECO:0000256" key="2">
    <source>
        <dbReference type="SAM" id="Phobius"/>
    </source>
</evidence>
<dbReference type="OrthoDB" id="1928111at2759"/>
<dbReference type="STRING" id="1088818.A0A2I0B1C8"/>
<dbReference type="AlphaFoldDB" id="A0A2I0B1C8"/>
<feature type="transmembrane region" description="Helical" evidence="2">
    <location>
        <begin position="35"/>
        <end position="56"/>
    </location>
</feature>
<organism evidence="3 4">
    <name type="scientific">Apostasia shenzhenica</name>
    <dbReference type="NCBI Taxonomy" id="1088818"/>
    <lineage>
        <taxon>Eukaryota</taxon>
        <taxon>Viridiplantae</taxon>
        <taxon>Streptophyta</taxon>
        <taxon>Embryophyta</taxon>
        <taxon>Tracheophyta</taxon>
        <taxon>Spermatophyta</taxon>
        <taxon>Magnoliopsida</taxon>
        <taxon>Liliopsida</taxon>
        <taxon>Asparagales</taxon>
        <taxon>Orchidaceae</taxon>
        <taxon>Apostasioideae</taxon>
        <taxon>Apostasia</taxon>
    </lineage>
</organism>
<keyword evidence="2" id="KW-1133">Transmembrane helix</keyword>
<keyword evidence="2" id="KW-0472">Membrane</keyword>
<dbReference type="PANTHER" id="PTHR33429:SF2">
    <property type="entry name" value="OS01G0888850 PROTEIN"/>
    <property type="match status" value="1"/>
</dbReference>
<dbReference type="Proteomes" id="UP000236161">
    <property type="component" value="Unassembled WGS sequence"/>
</dbReference>
<name>A0A2I0B1C8_9ASPA</name>
<evidence type="ECO:0000313" key="4">
    <source>
        <dbReference type="Proteomes" id="UP000236161"/>
    </source>
</evidence>
<feature type="region of interest" description="Disordered" evidence="1">
    <location>
        <begin position="89"/>
        <end position="117"/>
    </location>
</feature>